<dbReference type="PROSITE" id="PS00455">
    <property type="entry name" value="AMP_BINDING"/>
    <property type="match status" value="1"/>
</dbReference>
<dbReference type="InterPro" id="IPR006162">
    <property type="entry name" value="Ppantetheine_attach_site"/>
</dbReference>
<dbReference type="CDD" id="cd05906">
    <property type="entry name" value="A_NRPS_TubE_like"/>
    <property type="match status" value="1"/>
</dbReference>
<dbReference type="InterPro" id="IPR020806">
    <property type="entry name" value="PKS_PP-bd"/>
</dbReference>
<evidence type="ECO:0000256" key="3">
    <source>
        <dbReference type="ARBA" id="ARBA00022450"/>
    </source>
</evidence>
<dbReference type="Gene3D" id="1.10.1200.10">
    <property type="entry name" value="ACP-like"/>
    <property type="match status" value="1"/>
</dbReference>
<comment type="similarity">
    <text evidence="2">Belongs to the ATP-dependent AMP-binding enzyme family.</text>
</comment>
<accession>A0A139XDF0</accession>
<name>A0A139XDF0_9CYAN</name>
<dbReference type="InterPro" id="IPR025110">
    <property type="entry name" value="AMP-bd_C"/>
</dbReference>
<dbReference type="Gene3D" id="3.40.50.720">
    <property type="entry name" value="NAD(P)-binding Rossmann-like Domain"/>
    <property type="match status" value="1"/>
</dbReference>
<dbReference type="SUPFAM" id="SSF47336">
    <property type="entry name" value="ACP-like"/>
    <property type="match status" value="1"/>
</dbReference>
<dbReference type="Pfam" id="PF00550">
    <property type="entry name" value="PP-binding"/>
    <property type="match status" value="1"/>
</dbReference>
<keyword evidence="4" id="KW-0597">Phosphoprotein</keyword>
<dbReference type="InterPro" id="IPR013968">
    <property type="entry name" value="PKS_KR"/>
</dbReference>
<evidence type="ECO:0000256" key="4">
    <source>
        <dbReference type="ARBA" id="ARBA00022553"/>
    </source>
</evidence>
<dbReference type="InterPro" id="IPR000873">
    <property type="entry name" value="AMP-dep_synth/lig_dom"/>
</dbReference>
<keyword evidence="3" id="KW-0596">Phosphopantetheine</keyword>
<dbReference type="GO" id="GO:0005886">
    <property type="term" value="C:plasma membrane"/>
    <property type="evidence" value="ECO:0007669"/>
    <property type="project" value="TreeGrafter"/>
</dbReference>
<organism evidence="6 7">
    <name type="scientific">Scytonema hofmannii PCC 7110</name>
    <dbReference type="NCBI Taxonomy" id="128403"/>
    <lineage>
        <taxon>Bacteria</taxon>
        <taxon>Bacillati</taxon>
        <taxon>Cyanobacteriota</taxon>
        <taxon>Cyanophyceae</taxon>
        <taxon>Nostocales</taxon>
        <taxon>Scytonemataceae</taxon>
        <taxon>Scytonema</taxon>
    </lineage>
</organism>
<dbReference type="InterPro" id="IPR036291">
    <property type="entry name" value="NAD(P)-bd_dom_sf"/>
</dbReference>
<dbReference type="PANTHER" id="PTHR22754">
    <property type="entry name" value="DISCO-INTERACTING PROTEIN 2 DIP2 -RELATED"/>
    <property type="match status" value="1"/>
</dbReference>
<dbReference type="SUPFAM" id="SSF51735">
    <property type="entry name" value="NAD(P)-binding Rossmann-fold domains"/>
    <property type="match status" value="2"/>
</dbReference>
<dbReference type="Pfam" id="PF00501">
    <property type="entry name" value="AMP-binding"/>
    <property type="match status" value="1"/>
</dbReference>
<proteinExistence type="inferred from homology"/>
<dbReference type="GO" id="GO:0070566">
    <property type="term" value="F:adenylyltransferase activity"/>
    <property type="evidence" value="ECO:0007669"/>
    <property type="project" value="TreeGrafter"/>
</dbReference>
<dbReference type="InterPro" id="IPR049490">
    <property type="entry name" value="C883_1060-like_KR_N"/>
</dbReference>
<dbReference type="SMART" id="SM00823">
    <property type="entry name" value="PKS_PP"/>
    <property type="match status" value="1"/>
</dbReference>
<dbReference type="InterPro" id="IPR045851">
    <property type="entry name" value="AMP-bd_C_sf"/>
</dbReference>
<dbReference type="Gene3D" id="3.40.50.12780">
    <property type="entry name" value="N-terminal domain of ligase-like"/>
    <property type="match status" value="1"/>
</dbReference>
<dbReference type="InterPro" id="IPR036736">
    <property type="entry name" value="ACP-like_sf"/>
</dbReference>
<dbReference type="PROSITE" id="PS50075">
    <property type="entry name" value="CARRIER"/>
    <property type="match status" value="1"/>
</dbReference>
<dbReference type="Pfam" id="PF08659">
    <property type="entry name" value="KR"/>
    <property type="match status" value="1"/>
</dbReference>
<dbReference type="Proteomes" id="UP000076925">
    <property type="component" value="Unassembled WGS sequence"/>
</dbReference>
<dbReference type="CDD" id="cd08953">
    <property type="entry name" value="KR_2_SDR_x"/>
    <property type="match status" value="1"/>
</dbReference>
<dbReference type="PROSITE" id="PS00012">
    <property type="entry name" value="PHOSPHOPANTETHEINE"/>
    <property type="match status" value="1"/>
</dbReference>
<dbReference type="Pfam" id="PF23024">
    <property type="entry name" value="AMP-dom_DIP2-like"/>
    <property type="match status" value="1"/>
</dbReference>
<dbReference type="SUPFAM" id="SSF56801">
    <property type="entry name" value="Acetyl-CoA synthetase-like"/>
    <property type="match status" value="2"/>
</dbReference>
<reference evidence="6 7" key="1">
    <citation type="journal article" date="2013" name="Genome Biol. Evol.">
        <title>Genomes of Stigonematalean cyanobacteria (subsection V) and the evolution of oxygenic photosynthesis from prokaryotes to plastids.</title>
        <authorList>
            <person name="Dagan T."/>
            <person name="Roettger M."/>
            <person name="Stucken K."/>
            <person name="Landan G."/>
            <person name="Koch R."/>
            <person name="Major P."/>
            <person name="Gould S.B."/>
            <person name="Goremykin V.V."/>
            <person name="Rippka R."/>
            <person name="Tandeau de Marsac N."/>
            <person name="Gugger M."/>
            <person name="Lockhart P.J."/>
            <person name="Allen J.F."/>
            <person name="Brune I."/>
            <person name="Maus I."/>
            <person name="Puhler A."/>
            <person name="Martin W.F."/>
        </authorList>
    </citation>
    <scope>NUCLEOTIDE SEQUENCE [LARGE SCALE GENOMIC DNA]</scope>
    <source>
        <strain evidence="6 7">PCC 7110</strain>
    </source>
</reference>
<protein>
    <submittedName>
        <fullName evidence="6">AMP-dependent synthetase</fullName>
    </submittedName>
</protein>
<gene>
    <name evidence="6" type="ORF">WA1_15410</name>
</gene>
<dbReference type="STRING" id="128403.WA1_15410"/>
<dbReference type="SMART" id="SM00822">
    <property type="entry name" value="PKS_KR"/>
    <property type="match status" value="1"/>
</dbReference>
<dbReference type="EMBL" id="ANNX02000017">
    <property type="protein sequence ID" value="KYC42724.1"/>
    <property type="molecule type" value="Genomic_DNA"/>
</dbReference>
<dbReference type="GO" id="GO:0006633">
    <property type="term" value="P:fatty acid biosynthetic process"/>
    <property type="evidence" value="ECO:0007669"/>
    <property type="project" value="TreeGrafter"/>
</dbReference>
<sequence length="1440" mass="161145">MCFQESKLISSDKLSLKRIKLMQLNDYSYSRLLVNSDKKKFTSREIEVAILSSLTVDDCVVIKRQTQKLQQELLAYVVPSGLFAPEQLLSHLQAILPSELIPTALVPVSTIPLTDVGQVDEVFLARSEVIDSDLMHCVEEQLESLSEIEHVAVVVESRVTSIPPVHLEDLLGETHVFASEDSEQQAQTKISGKVKVENKNIFSSKKLAISHGEPLQLPPDAPKTLAEVLQRAAQNSTKGIIYIQPDGSEKLQSYRELWQEAQQILAGLRKLGLKSQNKVIFQLEDNQDFIRAFWGCVLGGFVPVPVSIAPTYELVNSTASKLQNTWQMLGKPLVLTSASLAPKIDAFSRLLNLENFQIATIESLRQCEADFHWHQSQPEDLAILLLTSGSTGKPKAVMQSHGSLIGHCAATVAMNSFTQEDVSLNWFPLDHVGGIIMFHLRDVYLGCQQIHAPTDLVLQKPTKWLDWIFYYRATITWAPNFAYGLIDEQLKKLKSRATSTWELSSMRFMLNGGEAIVAKTARKFLQLLEFYQLPTTAMHPAWGMAETSSGVTYSDSFLLDSTTDEQKFVEVGTPIAGFSMRIVDTQNQVVEEQTIGRLQVKGTSVTSGYYQNPQANQEAFTPDGWFNTGDLGFLDGGRLTITGRQKEIIIINGLNYYCQEIEAAVEELKDVEVSYTAACAVRQPGINTDQLAIFFNTLLSEGTSLVTLLKEIRTSVVNRLGVNPDYLIPVEQEIIPKTAIGKIQRSQLSQRFNKGEFQSIIKRIDILLGNTNTIPDWFYRQVWKPKYPITTLNSSLTVTHSTLVFLDSFGLGTYLCQILSEHNLPYITVSPGEDFQKINGSHYTITPGQAKDYQLLIESLAAANIPIGQILHFWTYDQYIGEVKSLDALEQAQEHGIYSLLFLVQALAKVQGLDNSVQLILISSHIQSIFSDDPITYEKSTVLGLLKTISQELPKVNCRHIDLPFGKVETNAACILQEMQVFSKEREVAYRNGQRFIPRLEKVDLTDEPKSPVTFKQGGTYLITGGLGGIGIQIAQYLLKHYKARLLLVGRTPLPNKSTWNAHLEREDALTQRLQAYQQLEKLEGEIIYEAVDICDLKQLQIIVEKTKYRWQKNLDGIIHLAGTFHEQLVLKEQKENLAAVLRPKVLGTWVLHQLVKDSCDTIFINFSSVNGFFGSTAVGAYAAANSFLDRFSHYQNSKSELASYCMSWSMWDETGMSQGYQMKNLTRAKGFYIMSSSQAISSMLASLQHQQGHLFIGLDGSNQNIQRWQSSAFGLQKLTAYFTVSSSEKVVNLPDLQLQDRFGTSFTCNLIPLDEMPFTVSGTIDKNKLIRQFNHQEANANVAPRNEVEKQMAQIWHQVLGIPLLSIHDNFLEMGGNSLLGTQLISRLRDAFSIELSLRDLFASPTVSALASNIQALQIATKDITLIANAQEEYEVGSL</sequence>
<evidence type="ECO:0000256" key="2">
    <source>
        <dbReference type="ARBA" id="ARBA00006432"/>
    </source>
</evidence>
<comment type="cofactor">
    <cofactor evidence="1">
        <name>pantetheine 4'-phosphate</name>
        <dbReference type="ChEBI" id="CHEBI:47942"/>
    </cofactor>
</comment>
<evidence type="ECO:0000259" key="5">
    <source>
        <dbReference type="PROSITE" id="PS50075"/>
    </source>
</evidence>
<dbReference type="Gene3D" id="3.30.300.30">
    <property type="match status" value="2"/>
</dbReference>
<evidence type="ECO:0000256" key="1">
    <source>
        <dbReference type="ARBA" id="ARBA00001957"/>
    </source>
</evidence>
<dbReference type="PANTHER" id="PTHR22754:SF32">
    <property type="entry name" value="DISCO-INTERACTING PROTEIN 2"/>
    <property type="match status" value="1"/>
</dbReference>
<comment type="caution">
    <text evidence="6">The sequence shown here is derived from an EMBL/GenBank/DDBJ whole genome shotgun (WGS) entry which is preliminary data.</text>
</comment>
<evidence type="ECO:0000313" key="6">
    <source>
        <dbReference type="EMBL" id="KYC42724.1"/>
    </source>
</evidence>
<evidence type="ECO:0000313" key="7">
    <source>
        <dbReference type="Proteomes" id="UP000076925"/>
    </source>
</evidence>
<dbReference type="InterPro" id="IPR042099">
    <property type="entry name" value="ANL_N_sf"/>
</dbReference>
<feature type="domain" description="Carrier" evidence="5">
    <location>
        <begin position="1344"/>
        <end position="1419"/>
    </location>
</feature>
<dbReference type="InterPro" id="IPR057326">
    <property type="entry name" value="KR_dom"/>
</dbReference>
<dbReference type="GO" id="GO:0031177">
    <property type="term" value="F:phosphopantetheine binding"/>
    <property type="evidence" value="ECO:0007669"/>
    <property type="project" value="InterPro"/>
</dbReference>
<dbReference type="FunFam" id="1.10.1200.10:FF:000005">
    <property type="entry name" value="Nonribosomal peptide synthetase 1"/>
    <property type="match status" value="1"/>
</dbReference>
<dbReference type="InterPro" id="IPR009081">
    <property type="entry name" value="PP-bd_ACP"/>
</dbReference>
<dbReference type="Pfam" id="PF21394">
    <property type="entry name" value="Beta-ketacyl_N"/>
    <property type="match status" value="1"/>
</dbReference>
<dbReference type="InterPro" id="IPR020845">
    <property type="entry name" value="AMP-binding_CS"/>
</dbReference>
<keyword evidence="7" id="KW-1185">Reference proteome</keyword>